<comment type="similarity">
    <text evidence="1">Belongs to the DnaB/DnaD family.</text>
</comment>
<accession>A0A1W6WHR6</accession>
<keyword evidence="5" id="KW-1185">Reference proteome</keyword>
<dbReference type="InterPro" id="IPR006343">
    <property type="entry name" value="DnaB/C_C"/>
</dbReference>
<dbReference type="PANTHER" id="PTHR37293">
    <property type="entry name" value="PHAGE REPLICATION PROTEIN-RELATED"/>
    <property type="match status" value="1"/>
</dbReference>
<dbReference type="GeneID" id="67465254"/>
<dbReference type="EMBL" id="CP021061">
    <property type="protein sequence ID" value="ARP56084.1"/>
    <property type="molecule type" value="Genomic_DNA"/>
</dbReference>
<organism evidence="4 5">
    <name type="scientific">Bacillus thuringiensis</name>
    <dbReference type="NCBI Taxonomy" id="1428"/>
    <lineage>
        <taxon>Bacteria</taxon>
        <taxon>Bacillati</taxon>
        <taxon>Bacillota</taxon>
        <taxon>Bacilli</taxon>
        <taxon>Bacillales</taxon>
        <taxon>Bacillaceae</taxon>
        <taxon>Bacillus</taxon>
        <taxon>Bacillus cereus group</taxon>
    </lineage>
</organism>
<proteinExistence type="inferred from homology"/>
<evidence type="ECO:0000313" key="4">
    <source>
        <dbReference type="EMBL" id="ARP56084.1"/>
    </source>
</evidence>
<feature type="domain" description="DnaB/C C-terminal" evidence="3">
    <location>
        <begin position="160"/>
        <end position="228"/>
    </location>
</feature>
<gene>
    <name evidence="4" type="ORF">CAB88_02740</name>
</gene>
<evidence type="ECO:0000256" key="1">
    <source>
        <dbReference type="ARBA" id="ARBA00093462"/>
    </source>
</evidence>
<dbReference type="SMR" id="A0A1W6WHR6"/>
<feature type="compositionally biased region" description="Basic residues" evidence="2">
    <location>
        <begin position="234"/>
        <end position="243"/>
    </location>
</feature>
<dbReference type="Pfam" id="PF07261">
    <property type="entry name" value="DnaB_2"/>
    <property type="match status" value="1"/>
</dbReference>
<evidence type="ECO:0000259" key="3">
    <source>
        <dbReference type="Pfam" id="PF07261"/>
    </source>
</evidence>
<dbReference type="NCBIfam" id="TIGR01446">
    <property type="entry name" value="DnaD_dom"/>
    <property type="match status" value="1"/>
</dbReference>
<protein>
    <submittedName>
        <fullName evidence="4">Replication protein</fullName>
    </submittedName>
</protein>
<dbReference type="Gene3D" id="1.10.10.630">
    <property type="entry name" value="DnaD domain-like"/>
    <property type="match status" value="1"/>
</dbReference>
<dbReference type="RefSeq" id="WP_000040570.1">
    <property type="nucleotide sequence ID" value="NZ_CP021061.1"/>
</dbReference>
<dbReference type="SUPFAM" id="SSF158499">
    <property type="entry name" value="DnaD domain-like"/>
    <property type="match status" value="1"/>
</dbReference>
<name>A0A1W6WHR6_BACTU</name>
<dbReference type="Proteomes" id="UP000194143">
    <property type="component" value="Chromosome"/>
</dbReference>
<evidence type="ECO:0000256" key="2">
    <source>
        <dbReference type="SAM" id="MobiDB-lite"/>
    </source>
</evidence>
<dbReference type="PANTHER" id="PTHR37293:SF9">
    <property type="entry name" value="PHI ETA ORF 22-LIKE PROTEIN"/>
    <property type="match status" value="1"/>
</dbReference>
<evidence type="ECO:0000313" key="5">
    <source>
        <dbReference type="Proteomes" id="UP000194143"/>
    </source>
</evidence>
<dbReference type="InterPro" id="IPR053162">
    <property type="entry name" value="DnaD"/>
</dbReference>
<feature type="region of interest" description="Disordered" evidence="2">
    <location>
        <begin position="230"/>
        <end position="250"/>
    </location>
</feature>
<dbReference type="AlphaFoldDB" id="A0A1W6WHR6"/>
<sequence length="267" mass="30854">MSKLLLEDEPLVVLPKLATVIGLNEAIILQQLHYWLEKSNNVKDGFGWIYNTYEEWKSQFPFWSESTIKRTLKKLQERKIIIVGNYNKMKVDHTKWYRIDYEVLDNIEQEAASQIDLTSGQFAPTKRSNCPDEQVKVTRPIPETTTEITTENVSSNSSAFAFYENNFGVLNSFMADSIGHWIRDTSEELVIAAMERALKRQAKWNYAEGILKQWTNSNIRTLSDVKASEEAFKRQKQSKKRAGKGGISNGRAEASKTFFEKYDFSKR</sequence>
<dbReference type="InterPro" id="IPR034829">
    <property type="entry name" value="DnaD-like_sf"/>
</dbReference>
<reference evidence="4 5" key="1">
    <citation type="submission" date="2017-04" db="EMBL/GenBank/DDBJ databases">
        <title>Complete Genome Sequence of Bacillus thuringiensis type Strain ATCC 10792.</title>
        <authorList>
            <person name="Oh D.-H."/>
            <person name="Park B.-J."/>
            <person name="Shuai W."/>
            <person name="Chelliah R."/>
        </authorList>
    </citation>
    <scope>NUCLEOTIDE SEQUENCE [LARGE SCALE GENOMIC DNA]</scope>
    <source>
        <strain evidence="4 5">ATCC 10792</strain>
    </source>
</reference>